<comment type="caution">
    <text evidence="1">The sequence shown here is derived from an EMBL/GenBank/DDBJ whole genome shotgun (WGS) entry which is preliminary data.</text>
</comment>
<name>A0A6L6PRN7_9BURK</name>
<dbReference type="OrthoDB" id="9775281at2"/>
<dbReference type="RefSeq" id="WP_155467606.1">
    <property type="nucleotide sequence ID" value="NZ_WNKY01000057.1"/>
</dbReference>
<evidence type="ECO:0000313" key="2">
    <source>
        <dbReference type="Proteomes" id="UP000475582"/>
    </source>
</evidence>
<accession>A0A6L6PRN7</accession>
<organism evidence="1 2">
    <name type="scientific">Duganella radicis</name>
    <dbReference type="NCBI Taxonomy" id="551988"/>
    <lineage>
        <taxon>Bacteria</taxon>
        <taxon>Pseudomonadati</taxon>
        <taxon>Pseudomonadota</taxon>
        <taxon>Betaproteobacteria</taxon>
        <taxon>Burkholderiales</taxon>
        <taxon>Oxalobacteraceae</taxon>
        <taxon>Telluria group</taxon>
        <taxon>Duganella</taxon>
    </lineage>
</organism>
<keyword evidence="2" id="KW-1185">Reference proteome</keyword>
<dbReference type="EMBL" id="WNKY01000057">
    <property type="protein sequence ID" value="MTV41439.1"/>
    <property type="molecule type" value="Genomic_DNA"/>
</dbReference>
<dbReference type="AlphaFoldDB" id="A0A6L6PRN7"/>
<dbReference type="Proteomes" id="UP000475582">
    <property type="component" value="Unassembled WGS sequence"/>
</dbReference>
<evidence type="ECO:0000313" key="1">
    <source>
        <dbReference type="EMBL" id="MTV41439.1"/>
    </source>
</evidence>
<proteinExistence type="predicted"/>
<evidence type="ECO:0008006" key="3">
    <source>
        <dbReference type="Google" id="ProtNLM"/>
    </source>
</evidence>
<reference evidence="1 2" key="1">
    <citation type="submission" date="2019-11" db="EMBL/GenBank/DDBJ databases">
        <title>Type strains purchased from KCTC, JCM and DSMZ.</title>
        <authorList>
            <person name="Lu H."/>
        </authorList>
    </citation>
    <scope>NUCLEOTIDE SEQUENCE [LARGE SCALE GENOMIC DNA]</scope>
    <source>
        <strain evidence="1 2">KCTC 22382</strain>
    </source>
</reference>
<protein>
    <recommendedName>
        <fullName evidence="3">Triose-phosphate isomerase</fullName>
    </recommendedName>
</protein>
<gene>
    <name evidence="1" type="ORF">GM676_28195</name>
</gene>
<sequence>MPEKLIVGNWKMNGTRLSISTLLSDIAGAGPFPGWIVSHDVVYEDFAGIGV</sequence>